<feature type="domain" description="Transposase IS116/IS110/IS902 C-terminal" evidence="1">
    <location>
        <begin position="121"/>
        <end position="196"/>
    </location>
</feature>
<reference evidence="3" key="2">
    <citation type="submission" date="2011-04" db="EMBL/GenBank/DDBJ databases">
        <title>The complete genome of chromosome of Treponema succinifaciens DSM 2489.</title>
        <authorList>
            <person name="Lucas S."/>
            <person name="Copeland A."/>
            <person name="Lapidus A."/>
            <person name="Bruce D."/>
            <person name="Goodwin L."/>
            <person name="Pitluck S."/>
            <person name="Peters L."/>
            <person name="Kyrpides N."/>
            <person name="Mavromatis K."/>
            <person name="Ivanova N."/>
            <person name="Ovchinnikova G."/>
            <person name="Teshima H."/>
            <person name="Detter J.C."/>
            <person name="Tapia R."/>
            <person name="Han C."/>
            <person name="Land M."/>
            <person name="Hauser L."/>
            <person name="Markowitz V."/>
            <person name="Cheng J.-F."/>
            <person name="Hugenholtz P."/>
            <person name="Woyke T."/>
            <person name="Wu D."/>
            <person name="Gronow S."/>
            <person name="Wellnitz S."/>
            <person name="Brambilla E."/>
            <person name="Klenk H.-P."/>
            <person name="Eisen J.A."/>
        </authorList>
    </citation>
    <scope>NUCLEOTIDE SEQUENCE [LARGE SCALE GENOMIC DNA]</scope>
    <source>
        <strain evidence="3">ATCC 33096 / DSM 2489 / 6091</strain>
    </source>
</reference>
<dbReference type="KEGG" id="tsu:Tresu_0647"/>
<proteinExistence type="predicted"/>
<dbReference type="PANTHER" id="PTHR33055:SF3">
    <property type="entry name" value="PUTATIVE TRANSPOSASE FOR IS117-RELATED"/>
    <property type="match status" value="1"/>
</dbReference>
<dbReference type="Pfam" id="PF02371">
    <property type="entry name" value="Transposase_20"/>
    <property type="match status" value="1"/>
</dbReference>
<dbReference type="HOGENOM" id="CLU_036902_1_1_12"/>
<dbReference type="RefSeq" id="WP_013700895.1">
    <property type="nucleotide sequence ID" value="NC_015385.1"/>
</dbReference>
<evidence type="ECO:0000313" key="2">
    <source>
        <dbReference type="EMBL" id="AEB13588.1"/>
    </source>
</evidence>
<dbReference type="GO" id="GO:0004803">
    <property type="term" value="F:transposase activity"/>
    <property type="evidence" value="ECO:0007669"/>
    <property type="project" value="InterPro"/>
</dbReference>
<dbReference type="EMBL" id="CP002631">
    <property type="protein sequence ID" value="AEB13588.1"/>
    <property type="molecule type" value="Genomic_DNA"/>
</dbReference>
<dbReference type="GO" id="GO:0003677">
    <property type="term" value="F:DNA binding"/>
    <property type="evidence" value="ECO:0007669"/>
    <property type="project" value="InterPro"/>
</dbReference>
<dbReference type="eggNOG" id="COG3547">
    <property type="taxonomic scope" value="Bacteria"/>
</dbReference>
<dbReference type="InterPro" id="IPR047650">
    <property type="entry name" value="Transpos_IS110"/>
</dbReference>
<dbReference type="AlphaFoldDB" id="F2NUM5"/>
<dbReference type="GO" id="GO:0006313">
    <property type="term" value="P:DNA transposition"/>
    <property type="evidence" value="ECO:0007669"/>
    <property type="project" value="InterPro"/>
</dbReference>
<keyword evidence="3" id="KW-1185">Reference proteome</keyword>
<sequence length="261" mass="29880">MKIITQNEKILYIGIDVHKDTYSLCSFDFHKNELSDEMTIKATTKAVIKYLEAIKKKHTEKFFKWIKTVQFSEKWMQEAFNEYLAEVYSLKAKIELMDMKIREIAELEIIKDKVDKLVCFSGIDITTAVETVVEIHDFTRFATAAQFVSYLGLCPGEDSSGKTKNMLPLTKAGNCRIRALFCESAKAIKRTNPYGQKSKRILERQKNASPEIVAYADKATKRIRTKMRHLEERGKNYNVSSAAGARELACFVWGMMNGKTA</sequence>
<dbReference type="STRING" id="869209.Tresu_0647"/>
<dbReference type="OrthoDB" id="190775at2"/>
<name>F2NUM5_TRES6</name>
<dbReference type="GeneID" id="302997846"/>
<evidence type="ECO:0000259" key="1">
    <source>
        <dbReference type="Pfam" id="PF02371"/>
    </source>
</evidence>
<dbReference type="PANTHER" id="PTHR33055">
    <property type="entry name" value="TRANSPOSASE FOR INSERTION SEQUENCE ELEMENT IS1111A"/>
    <property type="match status" value="1"/>
</dbReference>
<accession>F2NUM5</accession>
<gene>
    <name evidence="2" type="ordered locus">Tresu_0647</name>
</gene>
<reference evidence="2 3" key="1">
    <citation type="journal article" date="2011" name="Stand. Genomic Sci.">
        <title>Complete genome sequence of Treponema succinifaciens type strain (6091).</title>
        <authorList>
            <person name="Han C."/>
            <person name="Gronow S."/>
            <person name="Teshima H."/>
            <person name="Lapidus A."/>
            <person name="Nolan M."/>
            <person name="Lucas S."/>
            <person name="Hammon N."/>
            <person name="Deshpande S."/>
            <person name="Cheng J.F."/>
            <person name="Zeytun A."/>
            <person name="Tapia R."/>
            <person name="Goodwin L."/>
            <person name="Pitluck S."/>
            <person name="Liolios K."/>
            <person name="Pagani I."/>
            <person name="Ivanova N."/>
            <person name="Mavromatis K."/>
            <person name="Mikhailova N."/>
            <person name="Huntemann M."/>
            <person name="Pati A."/>
            <person name="Chen A."/>
            <person name="Palaniappan K."/>
            <person name="Land M."/>
            <person name="Hauser L."/>
            <person name="Brambilla E.M."/>
            <person name="Rohde M."/>
            <person name="Goker M."/>
            <person name="Woyke T."/>
            <person name="Bristow J."/>
            <person name="Eisen J.A."/>
            <person name="Markowitz V."/>
            <person name="Hugenholtz P."/>
            <person name="Kyrpides N.C."/>
            <person name="Klenk H.P."/>
            <person name="Detter J.C."/>
        </authorList>
    </citation>
    <scope>NUCLEOTIDE SEQUENCE [LARGE SCALE GENOMIC DNA]</scope>
    <source>
        <strain evidence="3">ATCC 33096 / DSM 2489 / 6091</strain>
    </source>
</reference>
<dbReference type="InterPro" id="IPR003346">
    <property type="entry name" value="Transposase_20"/>
</dbReference>
<organism evidence="2 3">
    <name type="scientific">Treponema succinifaciens (strain ATCC 33096 / DSM 2489 / 6091)</name>
    <dbReference type="NCBI Taxonomy" id="869209"/>
    <lineage>
        <taxon>Bacteria</taxon>
        <taxon>Pseudomonadati</taxon>
        <taxon>Spirochaetota</taxon>
        <taxon>Spirochaetia</taxon>
        <taxon>Spirochaetales</taxon>
        <taxon>Treponemataceae</taxon>
        <taxon>Treponema</taxon>
    </lineage>
</organism>
<dbReference type="Proteomes" id="UP000006852">
    <property type="component" value="Chromosome"/>
</dbReference>
<evidence type="ECO:0000313" key="3">
    <source>
        <dbReference type="Proteomes" id="UP000006852"/>
    </source>
</evidence>
<protein>
    <submittedName>
        <fullName evidence="2">Transposase IS116/IS110/IS902 family protein</fullName>
    </submittedName>
</protein>